<protein>
    <submittedName>
        <fullName evidence="2">Uncharacterized protein</fullName>
    </submittedName>
</protein>
<evidence type="ECO:0000313" key="3">
    <source>
        <dbReference type="Proteomes" id="UP000772434"/>
    </source>
</evidence>
<feature type="compositionally biased region" description="Polar residues" evidence="1">
    <location>
        <begin position="128"/>
        <end position="140"/>
    </location>
</feature>
<proteinExistence type="predicted"/>
<evidence type="ECO:0000313" key="2">
    <source>
        <dbReference type="EMBL" id="KAF9077724.1"/>
    </source>
</evidence>
<dbReference type="AlphaFoldDB" id="A0A9P5Q9T9"/>
<feature type="compositionally biased region" description="Polar residues" evidence="1">
    <location>
        <begin position="153"/>
        <end position="172"/>
    </location>
</feature>
<reference evidence="2" key="1">
    <citation type="submission" date="2020-11" db="EMBL/GenBank/DDBJ databases">
        <authorList>
            <consortium name="DOE Joint Genome Institute"/>
            <person name="Ahrendt S."/>
            <person name="Riley R."/>
            <person name="Andreopoulos W."/>
            <person name="Labutti K."/>
            <person name="Pangilinan J."/>
            <person name="Ruiz-Duenas F.J."/>
            <person name="Barrasa J.M."/>
            <person name="Sanchez-Garcia M."/>
            <person name="Camarero S."/>
            <person name="Miyauchi S."/>
            <person name="Serrano A."/>
            <person name="Linde D."/>
            <person name="Babiker R."/>
            <person name="Drula E."/>
            <person name="Ayuso-Fernandez I."/>
            <person name="Pacheco R."/>
            <person name="Padilla G."/>
            <person name="Ferreira P."/>
            <person name="Barriuso J."/>
            <person name="Kellner H."/>
            <person name="Castanera R."/>
            <person name="Alfaro M."/>
            <person name="Ramirez L."/>
            <person name="Pisabarro A.G."/>
            <person name="Kuo A."/>
            <person name="Tritt A."/>
            <person name="Lipzen A."/>
            <person name="He G."/>
            <person name="Yan M."/>
            <person name="Ng V."/>
            <person name="Cullen D."/>
            <person name="Martin F."/>
            <person name="Rosso M.-N."/>
            <person name="Henrissat B."/>
            <person name="Hibbett D."/>
            <person name="Martinez A.T."/>
            <person name="Grigoriev I.V."/>
        </authorList>
    </citation>
    <scope>NUCLEOTIDE SEQUENCE</scope>
    <source>
        <strain evidence="2">AH 40177</strain>
    </source>
</reference>
<dbReference type="Proteomes" id="UP000772434">
    <property type="component" value="Unassembled WGS sequence"/>
</dbReference>
<comment type="caution">
    <text evidence="2">The sequence shown here is derived from an EMBL/GenBank/DDBJ whole genome shotgun (WGS) entry which is preliminary data.</text>
</comment>
<accession>A0A9P5Q9T9</accession>
<evidence type="ECO:0000256" key="1">
    <source>
        <dbReference type="SAM" id="MobiDB-lite"/>
    </source>
</evidence>
<name>A0A9P5Q9T9_9AGAR</name>
<gene>
    <name evidence="2" type="ORF">BDP27DRAFT_1413416</name>
</gene>
<keyword evidence="3" id="KW-1185">Reference proteome</keyword>
<organism evidence="2 3">
    <name type="scientific">Rhodocollybia butyracea</name>
    <dbReference type="NCBI Taxonomy" id="206335"/>
    <lineage>
        <taxon>Eukaryota</taxon>
        <taxon>Fungi</taxon>
        <taxon>Dikarya</taxon>
        <taxon>Basidiomycota</taxon>
        <taxon>Agaricomycotina</taxon>
        <taxon>Agaricomycetes</taxon>
        <taxon>Agaricomycetidae</taxon>
        <taxon>Agaricales</taxon>
        <taxon>Marasmiineae</taxon>
        <taxon>Omphalotaceae</taxon>
        <taxon>Rhodocollybia</taxon>
    </lineage>
</organism>
<feature type="region of interest" description="Disordered" evidence="1">
    <location>
        <begin position="128"/>
        <end position="181"/>
    </location>
</feature>
<dbReference type="EMBL" id="JADNRY010000003">
    <property type="protein sequence ID" value="KAF9077724.1"/>
    <property type="molecule type" value="Genomic_DNA"/>
</dbReference>
<sequence length="273" mass="30414">MSVFGEATATVGLSVSAVKIGYQINKRVNPSQIFKYAERKVKNYENELKMEKLIEKDPAVALEVQDLRIRAEEALEEAANEMKASKFWQIKLRFVACRVAYVQCKKYETTLQSLSATVLQQCNDKMLTKSLNSPSSQGRSMDSGCAVERISDPKSNSQSLVLDQTTPSSRSAESLMEERAEVPNDRVGMLSVQVNKETRESVQRGETLLVADVSRKNNQNDGSLNMLDPIIPSPDVVSENFTVIPSISIEESSNTINIDYSQLMNEILPMIHA</sequence>